<protein>
    <recommendedName>
        <fullName evidence="7">Major facilitator superfamily (MFS) profile domain-containing protein</fullName>
    </recommendedName>
</protein>
<name>A0A2P5HEB7_DIAHE</name>
<keyword evidence="4 6" id="KW-0472">Membrane</keyword>
<evidence type="ECO:0000256" key="5">
    <source>
        <dbReference type="SAM" id="MobiDB-lite"/>
    </source>
</evidence>
<dbReference type="PROSITE" id="PS00216">
    <property type="entry name" value="SUGAR_TRANSPORT_1"/>
    <property type="match status" value="1"/>
</dbReference>
<dbReference type="GO" id="GO:0022857">
    <property type="term" value="F:transmembrane transporter activity"/>
    <property type="evidence" value="ECO:0007669"/>
    <property type="project" value="InterPro"/>
</dbReference>
<feature type="transmembrane region" description="Helical" evidence="6">
    <location>
        <begin position="291"/>
        <end position="315"/>
    </location>
</feature>
<dbReference type="OrthoDB" id="10027823at2759"/>
<dbReference type="InParanoid" id="A0A2P5HEB7"/>
<evidence type="ECO:0000256" key="4">
    <source>
        <dbReference type="ARBA" id="ARBA00023136"/>
    </source>
</evidence>
<organism evidence="8 9">
    <name type="scientific">Diaporthe helianthi</name>
    <dbReference type="NCBI Taxonomy" id="158607"/>
    <lineage>
        <taxon>Eukaryota</taxon>
        <taxon>Fungi</taxon>
        <taxon>Dikarya</taxon>
        <taxon>Ascomycota</taxon>
        <taxon>Pezizomycotina</taxon>
        <taxon>Sordariomycetes</taxon>
        <taxon>Sordariomycetidae</taxon>
        <taxon>Diaporthales</taxon>
        <taxon>Diaporthaceae</taxon>
        <taxon>Diaporthe</taxon>
    </lineage>
</organism>
<feature type="region of interest" description="Disordered" evidence="5">
    <location>
        <begin position="475"/>
        <end position="536"/>
    </location>
</feature>
<gene>
    <name evidence="8" type="ORF">DHEL01_v213026</name>
</gene>
<feature type="domain" description="Major facilitator superfamily (MFS) profile" evidence="7">
    <location>
        <begin position="1"/>
        <end position="469"/>
    </location>
</feature>
<dbReference type="Pfam" id="PF07690">
    <property type="entry name" value="MFS_1"/>
    <property type="match status" value="2"/>
</dbReference>
<evidence type="ECO:0000313" key="8">
    <source>
        <dbReference type="EMBL" id="POS68580.1"/>
    </source>
</evidence>
<feature type="transmembrane region" description="Helical" evidence="6">
    <location>
        <begin position="165"/>
        <end position="187"/>
    </location>
</feature>
<keyword evidence="3 6" id="KW-1133">Transmembrane helix</keyword>
<feature type="transmembrane region" description="Helical" evidence="6">
    <location>
        <begin position="36"/>
        <end position="61"/>
    </location>
</feature>
<evidence type="ECO:0000259" key="7">
    <source>
        <dbReference type="PROSITE" id="PS50850"/>
    </source>
</evidence>
<sequence length="536" mass="57373">MLAGFNKTMVSVSVFLRKYAYHESGLASLWVTGRDAWLIIFARCCRMFAYGASSLILALFFNELHVSDSRIGLFLTLTLVGDVVLSLAIALVADRIGRRRTLQFGALLMILSGATFALSDNYWVLLPAAVVGVLSATGGDTGPFRAIEESTLSELTTPATRSDVLSWYITTAAVGSACGVAAAGRMIDSLKDKDGWTLLQAYHACFALYSLMGLVASLSAFSLSKNCELKPSAITKEHETGEAAEGLLNNQELDPVDESHHALDGVKAEPKPPPSTSKIARISKETRSIMYALWFLLMVDSLADGMVSMSLTTYYVDEKFHPPKSTLGDVISASYFFAALSTIFAGPLARHIGLVNTMVFTHIPSSAAVLLFPAAQSRWLTFALLILRVGLNNMDQAPRAALIAAVVRPEERTAVMGITSTLRTLANVTGPSFTGLLADSGRFWIAFVVGGTLRLFYDVGLFVAFINIQLYKHEPGQQPSPRGSIGRPSEDIYESGGADGDGDGHGSGGEARLSFSSGEQVGSLAGGKIERDRASA</sequence>
<evidence type="ECO:0000256" key="1">
    <source>
        <dbReference type="ARBA" id="ARBA00004141"/>
    </source>
</evidence>
<accession>A0A2P5HEB7</accession>
<feature type="transmembrane region" description="Helical" evidence="6">
    <location>
        <begin position="73"/>
        <end position="93"/>
    </location>
</feature>
<dbReference type="EMBL" id="MAVT02003907">
    <property type="protein sequence ID" value="POS68580.1"/>
    <property type="molecule type" value="Genomic_DNA"/>
</dbReference>
<evidence type="ECO:0000313" key="9">
    <source>
        <dbReference type="Proteomes" id="UP000094444"/>
    </source>
</evidence>
<dbReference type="InterPro" id="IPR005829">
    <property type="entry name" value="Sugar_transporter_CS"/>
</dbReference>
<dbReference type="STRING" id="158607.A0A2P5HEB7"/>
<dbReference type="PROSITE" id="PS50850">
    <property type="entry name" value="MFS"/>
    <property type="match status" value="1"/>
</dbReference>
<dbReference type="PANTHER" id="PTHR23520">
    <property type="entry name" value="TRANSPORTER, PUTATIVE (AFU_ORTHOLOGUE AFUA_3G04000)-RELATED"/>
    <property type="match status" value="1"/>
</dbReference>
<evidence type="ECO:0000256" key="3">
    <source>
        <dbReference type="ARBA" id="ARBA00022989"/>
    </source>
</evidence>
<reference evidence="8" key="1">
    <citation type="submission" date="2017-09" db="EMBL/GenBank/DDBJ databases">
        <title>Polyketide synthases of a Diaporthe helianthi virulent isolate.</title>
        <authorList>
            <person name="Baroncelli R."/>
        </authorList>
    </citation>
    <scope>NUCLEOTIDE SEQUENCE [LARGE SCALE GENOMIC DNA]</scope>
    <source>
        <strain evidence="8">7/96</strain>
    </source>
</reference>
<keyword evidence="2 6" id="KW-0812">Transmembrane</keyword>
<dbReference type="GO" id="GO:0000329">
    <property type="term" value="C:fungal-type vacuole membrane"/>
    <property type="evidence" value="ECO:0007669"/>
    <property type="project" value="TreeGrafter"/>
</dbReference>
<comment type="caution">
    <text evidence="8">The sequence shown here is derived from an EMBL/GenBank/DDBJ whole genome shotgun (WGS) entry which is preliminary data.</text>
</comment>
<dbReference type="Proteomes" id="UP000094444">
    <property type="component" value="Unassembled WGS sequence"/>
</dbReference>
<dbReference type="InterPro" id="IPR020846">
    <property type="entry name" value="MFS_dom"/>
</dbReference>
<comment type="subcellular location">
    <subcellularLocation>
        <location evidence="1">Membrane</location>
        <topology evidence="1">Multi-pass membrane protein</topology>
    </subcellularLocation>
</comment>
<feature type="transmembrane region" description="Helical" evidence="6">
    <location>
        <begin position="199"/>
        <end position="221"/>
    </location>
</feature>
<dbReference type="AlphaFoldDB" id="A0A2P5HEB7"/>
<keyword evidence="9" id="KW-1185">Reference proteome</keyword>
<feature type="transmembrane region" description="Helical" evidence="6">
    <location>
        <begin position="335"/>
        <end position="355"/>
    </location>
</feature>
<dbReference type="InterPro" id="IPR036259">
    <property type="entry name" value="MFS_trans_sf"/>
</dbReference>
<evidence type="ECO:0000256" key="2">
    <source>
        <dbReference type="ARBA" id="ARBA00022692"/>
    </source>
</evidence>
<dbReference type="Gene3D" id="1.20.1250.20">
    <property type="entry name" value="MFS general substrate transporter like domains"/>
    <property type="match status" value="2"/>
</dbReference>
<evidence type="ECO:0000256" key="6">
    <source>
        <dbReference type="SAM" id="Phobius"/>
    </source>
</evidence>
<dbReference type="PANTHER" id="PTHR23520:SF5">
    <property type="entry name" value="TRANSPORTER, PUTATIVE (AFU_ORTHOLOGUE AFUA_3G04000)-RELATED"/>
    <property type="match status" value="1"/>
</dbReference>
<feature type="transmembrane region" description="Helical" evidence="6">
    <location>
        <begin position="443"/>
        <end position="468"/>
    </location>
</feature>
<dbReference type="SUPFAM" id="SSF103473">
    <property type="entry name" value="MFS general substrate transporter"/>
    <property type="match status" value="1"/>
</dbReference>
<proteinExistence type="predicted"/>
<dbReference type="FunCoup" id="A0A2P5HEB7">
    <property type="interactions" value="133"/>
</dbReference>
<dbReference type="InterPro" id="IPR011701">
    <property type="entry name" value="MFS"/>
</dbReference>